<evidence type="ECO:0000313" key="2">
    <source>
        <dbReference type="EMBL" id="GAA4339478.1"/>
    </source>
</evidence>
<dbReference type="InterPro" id="IPR051531">
    <property type="entry name" value="N-acetyltransferase"/>
</dbReference>
<proteinExistence type="predicted"/>
<gene>
    <name evidence="2" type="ORF">GCM10023184_36620</name>
</gene>
<name>A0ABP8HHT2_9BACT</name>
<organism evidence="2 3">
    <name type="scientific">Flaviaesturariibacter amylovorans</name>
    <dbReference type="NCBI Taxonomy" id="1084520"/>
    <lineage>
        <taxon>Bacteria</taxon>
        <taxon>Pseudomonadati</taxon>
        <taxon>Bacteroidota</taxon>
        <taxon>Chitinophagia</taxon>
        <taxon>Chitinophagales</taxon>
        <taxon>Chitinophagaceae</taxon>
        <taxon>Flaviaestuariibacter</taxon>
    </lineage>
</organism>
<dbReference type="Proteomes" id="UP001501725">
    <property type="component" value="Unassembled WGS sequence"/>
</dbReference>
<dbReference type="SUPFAM" id="SSF55729">
    <property type="entry name" value="Acyl-CoA N-acyltransferases (Nat)"/>
    <property type="match status" value="1"/>
</dbReference>
<sequence>MDIFSSDYPVIQTKRLALRPLENRDLASLYELYNSPDTQAFQSKHYYSVEALGQYISGQTNAFRSKEKIMWGIERKADGKLIGVRILYNDGNQTFEIQGDTRTEFWRQGYTKEAYRAIIDFLKKSYEKCTVYGKVQAQNIGAKRLLESLEFTQTGMHQNNGITFLTYTKEIKKNWISKVFSV</sequence>
<keyword evidence="3" id="KW-1185">Reference proteome</keyword>
<dbReference type="Pfam" id="PF13302">
    <property type="entry name" value="Acetyltransf_3"/>
    <property type="match status" value="1"/>
</dbReference>
<reference evidence="3" key="1">
    <citation type="journal article" date="2019" name="Int. J. Syst. Evol. Microbiol.">
        <title>The Global Catalogue of Microorganisms (GCM) 10K type strain sequencing project: providing services to taxonomists for standard genome sequencing and annotation.</title>
        <authorList>
            <consortium name="The Broad Institute Genomics Platform"/>
            <consortium name="The Broad Institute Genome Sequencing Center for Infectious Disease"/>
            <person name="Wu L."/>
            <person name="Ma J."/>
        </authorList>
    </citation>
    <scope>NUCLEOTIDE SEQUENCE [LARGE SCALE GENOMIC DNA]</scope>
    <source>
        <strain evidence="3">JCM 17919</strain>
    </source>
</reference>
<dbReference type="InterPro" id="IPR016181">
    <property type="entry name" value="Acyl_CoA_acyltransferase"/>
</dbReference>
<dbReference type="InterPro" id="IPR000182">
    <property type="entry name" value="GNAT_dom"/>
</dbReference>
<dbReference type="Gene3D" id="3.40.630.30">
    <property type="match status" value="1"/>
</dbReference>
<accession>A0ABP8HHT2</accession>
<dbReference type="RefSeq" id="WP_345257278.1">
    <property type="nucleotide sequence ID" value="NZ_BAABGY010000011.1"/>
</dbReference>
<dbReference type="EMBL" id="BAABGY010000011">
    <property type="protein sequence ID" value="GAA4339478.1"/>
    <property type="molecule type" value="Genomic_DNA"/>
</dbReference>
<evidence type="ECO:0000313" key="3">
    <source>
        <dbReference type="Proteomes" id="UP001501725"/>
    </source>
</evidence>
<comment type="caution">
    <text evidence="2">The sequence shown here is derived from an EMBL/GenBank/DDBJ whole genome shotgun (WGS) entry which is preliminary data.</text>
</comment>
<protein>
    <submittedName>
        <fullName evidence="2">GNAT family protein</fullName>
    </submittedName>
</protein>
<dbReference type="PANTHER" id="PTHR43792">
    <property type="entry name" value="GNAT FAMILY, PUTATIVE (AFU_ORTHOLOGUE AFUA_3G00765)-RELATED-RELATED"/>
    <property type="match status" value="1"/>
</dbReference>
<evidence type="ECO:0000259" key="1">
    <source>
        <dbReference type="PROSITE" id="PS51186"/>
    </source>
</evidence>
<feature type="domain" description="N-acetyltransferase" evidence="1">
    <location>
        <begin position="16"/>
        <end position="172"/>
    </location>
</feature>
<dbReference type="PROSITE" id="PS51186">
    <property type="entry name" value="GNAT"/>
    <property type="match status" value="1"/>
</dbReference>